<evidence type="ECO:0000256" key="2">
    <source>
        <dbReference type="ARBA" id="ARBA00022729"/>
    </source>
</evidence>
<dbReference type="InterPro" id="IPR005950">
    <property type="entry name" value="ModA"/>
</dbReference>
<dbReference type="InterPro" id="IPR044084">
    <property type="entry name" value="AvModA-like_subst-bd"/>
</dbReference>
<name>A0A1W1BPG6_9ZZZZ</name>
<keyword evidence="2" id="KW-0732">Signal</keyword>
<dbReference type="Pfam" id="PF13531">
    <property type="entry name" value="SBP_bac_11"/>
    <property type="match status" value="1"/>
</dbReference>
<evidence type="ECO:0000256" key="1">
    <source>
        <dbReference type="ARBA" id="ARBA00022723"/>
    </source>
</evidence>
<dbReference type="CDD" id="cd13539">
    <property type="entry name" value="PBP2_AvModA"/>
    <property type="match status" value="1"/>
</dbReference>
<accession>A0A1W1BPG6</accession>
<dbReference type="GO" id="GO:0046872">
    <property type="term" value="F:metal ion binding"/>
    <property type="evidence" value="ECO:0007669"/>
    <property type="project" value="UniProtKB-KW"/>
</dbReference>
<dbReference type="GO" id="GO:0015689">
    <property type="term" value="P:molybdate ion transport"/>
    <property type="evidence" value="ECO:0007669"/>
    <property type="project" value="InterPro"/>
</dbReference>
<dbReference type="PANTHER" id="PTHR30632">
    <property type="entry name" value="MOLYBDATE-BINDING PERIPLASMIC PROTEIN"/>
    <property type="match status" value="1"/>
</dbReference>
<reference evidence="3" key="1">
    <citation type="submission" date="2016-10" db="EMBL/GenBank/DDBJ databases">
        <authorList>
            <person name="de Groot N.N."/>
        </authorList>
    </citation>
    <scope>NUCLEOTIDE SEQUENCE</scope>
</reference>
<organism evidence="3">
    <name type="scientific">hydrothermal vent metagenome</name>
    <dbReference type="NCBI Taxonomy" id="652676"/>
    <lineage>
        <taxon>unclassified sequences</taxon>
        <taxon>metagenomes</taxon>
        <taxon>ecological metagenomes</taxon>
    </lineage>
</organism>
<protein>
    <submittedName>
        <fullName evidence="3">Molybdenum ABC transporter, periplasmic molybdenum-binding protein ModA (TC 3.A.1.8.1)</fullName>
    </submittedName>
</protein>
<dbReference type="NCBIfam" id="TIGR01256">
    <property type="entry name" value="modA"/>
    <property type="match status" value="1"/>
</dbReference>
<dbReference type="PANTHER" id="PTHR30632:SF14">
    <property type="entry name" value="TUNGSTATE_MOLYBDATE_CHROMATE-BINDING PROTEIN MODA"/>
    <property type="match status" value="1"/>
</dbReference>
<dbReference type="PIRSF" id="PIRSF004846">
    <property type="entry name" value="ModA"/>
    <property type="match status" value="1"/>
</dbReference>
<dbReference type="SUPFAM" id="SSF53850">
    <property type="entry name" value="Periplasmic binding protein-like II"/>
    <property type="match status" value="1"/>
</dbReference>
<keyword evidence="1" id="KW-0479">Metal-binding</keyword>
<evidence type="ECO:0000313" key="3">
    <source>
        <dbReference type="EMBL" id="SFV55414.1"/>
    </source>
</evidence>
<sequence>MKKILFSLFLFCLTLNAVTLNIAVAANVSYAIEELKVKFIELHPDIDINIILGSSGKLTAQISHGAPYGLFMSANMLYPSKLYESQLAITRPKVYAKGTLALFSAKKRDFSLGMKLLKTKDIQKIALANPKTAPYGKAAFETLQTSKIYTDIKTKLIFAESISQTLSYIITAADIGFIASSSLYSAKMSHYKKGTHWLELDPNLYSPIKQGVVLLSFGQDTQAYRLFYEFLFTIDAQKIFKKYGYII</sequence>
<dbReference type="EMBL" id="FPHF01000029">
    <property type="protein sequence ID" value="SFV55414.1"/>
    <property type="molecule type" value="Genomic_DNA"/>
</dbReference>
<proteinExistence type="predicted"/>
<dbReference type="AlphaFoldDB" id="A0A1W1BPG6"/>
<gene>
    <name evidence="3" type="ORF">MNB_SM-4-1506</name>
</gene>
<dbReference type="InterPro" id="IPR050682">
    <property type="entry name" value="ModA/WtpA"/>
</dbReference>
<dbReference type="Gene3D" id="3.40.190.10">
    <property type="entry name" value="Periplasmic binding protein-like II"/>
    <property type="match status" value="2"/>
</dbReference>
<dbReference type="GO" id="GO:0030973">
    <property type="term" value="F:molybdate ion binding"/>
    <property type="evidence" value="ECO:0007669"/>
    <property type="project" value="InterPro"/>
</dbReference>